<keyword evidence="4" id="KW-1185">Reference proteome</keyword>
<protein>
    <submittedName>
        <fullName evidence="3">HNH endonuclease</fullName>
    </submittedName>
</protein>
<dbReference type="AlphaFoldDB" id="A0A1T4KMP8"/>
<dbReference type="GO" id="GO:0008270">
    <property type="term" value="F:zinc ion binding"/>
    <property type="evidence" value="ECO:0007669"/>
    <property type="project" value="InterPro"/>
</dbReference>
<accession>A0A1T4KMP8</accession>
<feature type="domain" description="HNH" evidence="1">
    <location>
        <begin position="507"/>
        <end position="548"/>
    </location>
</feature>
<dbReference type="Proteomes" id="UP000190367">
    <property type="component" value="Unassembled WGS sequence"/>
</dbReference>
<dbReference type="CDD" id="cd00085">
    <property type="entry name" value="HNHc"/>
    <property type="match status" value="1"/>
</dbReference>
<dbReference type="GO" id="GO:0003676">
    <property type="term" value="F:nucleic acid binding"/>
    <property type="evidence" value="ECO:0007669"/>
    <property type="project" value="InterPro"/>
</dbReference>
<keyword evidence="3" id="KW-0540">Nuclease</keyword>
<gene>
    <name evidence="3" type="ORF">SAMN04488128_101213</name>
</gene>
<dbReference type="InterPro" id="IPR003615">
    <property type="entry name" value="HNH_nuc"/>
</dbReference>
<dbReference type="EMBL" id="FUWZ01000001">
    <property type="protein sequence ID" value="SJZ43670.1"/>
    <property type="molecule type" value="Genomic_DNA"/>
</dbReference>
<evidence type="ECO:0000313" key="4">
    <source>
        <dbReference type="Proteomes" id="UP000190367"/>
    </source>
</evidence>
<evidence type="ECO:0000259" key="1">
    <source>
        <dbReference type="Pfam" id="PF01844"/>
    </source>
</evidence>
<dbReference type="GO" id="GO:0004519">
    <property type="term" value="F:endonuclease activity"/>
    <property type="evidence" value="ECO:0007669"/>
    <property type="project" value="UniProtKB-KW"/>
</dbReference>
<name>A0A1T4KMP8_9BACT</name>
<dbReference type="Pfam" id="PF03235">
    <property type="entry name" value="GmrSD_N"/>
    <property type="match status" value="1"/>
</dbReference>
<dbReference type="InterPro" id="IPR002711">
    <property type="entry name" value="HNH"/>
</dbReference>
<sequence length="551" mass="63291">MRELHFMIIFIEHIHHPRETIQIYHQNIKYILFTMAKINLDALIQREDFEVQETINPGKKKETISIEDLKNDSFFFSNIRKPDFQRETNEWDAKKIADFIESFLDGDLIPALILWRSPSGYVFVIDGSHRLSSLHAWINDDYGDGEISKKFYDSVLPDDQIQLGTAARKLITKRIGSYKDFKLALESPEKVKPIIVQRAKNLSALAIQLQWVEGDANKAESSFFKINQQAAPINKTELILLESRKKPNCIAARAIIRSGKGHKYWSSFAPENQTKVQDLAKEINSILFTPLYQIPIKTLDIPIGGKVYSAATLPLILDFVNITNNIPDNFREQLPDDETGEATIRYLEGVRKIANKINSNHASSLGLHPIIYFYSHDGRHKVASFYATVSFIMDLEQNRQYKKFITVREYFEAFLLKYDYIVQQIVRRYRSALASFPHIKDFYFEIIDQLNIPGNTIDQAAENLVKKETYRYLSLSTERESIESKDFSPERKSAIYITNALSTAPKCGICKGLIHRNSISIDHKQRKQDGGLGTIDNGQLTHPYCNTGIKN</sequence>
<keyword evidence="3" id="KW-0378">Hydrolase</keyword>
<dbReference type="InterPro" id="IPR004919">
    <property type="entry name" value="GmrSD_N"/>
</dbReference>
<dbReference type="STRING" id="634771.SAMN04488128_101213"/>
<organism evidence="3 4">
    <name type="scientific">Chitinophaga eiseniae</name>
    <dbReference type="NCBI Taxonomy" id="634771"/>
    <lineage>
        <taxon>Bacteria</taxon>
        <taxon>Pseudomonadati</taxon>
        <taxon>Bacteroidota</taxon>
        <taxon>Chitinophagia</taxon>
        <taxon>Chitinophagales</taxon>
        <taxon>Chitinophagaceae</taxon>
        <taxon>Chitinophaga</taxon>
    </lineage>
</organism>
<keyword evidence="3" id="KW-0255">Endonuclease</keyword>
<dbReference type="RefSeq" id="WP_200816886.1">
    <property type="nucleotide sequence ID" value="NZ_FUWZ01000001.1"/>
</dbReference>
<evidence type="ECO:0000313" key="3">
    <source>
        <dbReference type="EMBL" id="SJZ43670.1"/>
    </source>
</evidence>
<reference evidence="4" key="1">
    <citation type="submission" date="2017-02" db="EMBL/GenBank/DDBJ databases">
        <authorList>
            <person name="Varghese N."/>
            <person name="Submissions S."/>
        </authorList>
    </citation>
    <scope>NUCLEOTIDE SEQUENCE [LARGE SCALE GENOMIC DNA]</scope>
    <source>
        <strain evidence="4">DSM 22224</strain>
    </source>
</reference>
<feature type="domain" description="GmrSD restriction endonucleases N-terminal" evidence="2">
    <location>
        <begin position="78"/>
        <end position="239"/>
    </location>
</feature>
<dbReference type="Gene3D" id="1.10.30.50">
    <property type="match status" value="1"/>
</dbReference>
<evidence type="ECO:0000259" key="2">
    <source>
        <dbReference type="Pfam" id="PF03235"/>
    </source>
</evidence>
<dbReference type="Pfam" id="PF01844">
    <property type="entry name" value="HNH"/>
    <property type="match status" value="1"/>
</dbReference>
<proteinExistence type="predicted"/>